<dbReference type="PANTHER" id="PTHR36607:SF20">
    <property type="entry name" value="AMINOTRANSFERASE-LIKE PLANT MOBILE DOMAIN-CONTAINING PROTEIN"/>
    <property type="match status" value="1"/>
</dbReference>
<dbReference type="EMBL" id="JACGWM010000169">
    <property type="protein sequence ID" value="KAL0311650.1"/>
    <property type="molecule type" value="Genomic_DNA"/>
</dbReference>
<accession>A0AAW2L0B8</accession>
<feature type="region of interest" description="Disordered" evidence="2">
    <location>
        <begin position="296"/>
        <end position="326"/>
    </location>
</feature>
<keyword evidence="1" id="KW-0175">Coiled coil</keyword>
<comment type="caution">
    <text evidence="3">The sequence shown here is derived from an EMBL/GenBank/DDBJ whole genome shotgun (WGS) entry which is preliminary data.</text>
</comment>
<dbReference type="AlphaFoldDB" id="A0AAW2L0B8"/>
<protein>
    <recommendedName>
        <fullName evidence="4">Aminotransferase-like plant mobile domain-containing protein</fullName>
    </recommendedName>
</protein>
<feature type="compositionally biased region" description="Basic and acidic residues" evidence="2">
    <location>
        <begin position="313"/>
        <end position="326"/>
    </location>
</feature>
<gene>
    <name evidence="3" type="ORF">Scaly_2919900</name>
</gene>
<feature type="coiled-coil region" evidence="1">
    <location>
        <begin position="405"/>
        <end position="460"/>
    </location>
</feature>
<evidence type="ECO:0000256" key="2">
    <source>
        <dbReference type="SAM" id="MobiDB-lite"/>
    </source>
</evidence>
<evidence type="ECO:0008006" key="4">
    <source>
        <dbReference type="Google" id="ProtNLM"/>
    </source>
</evidence>
<sequence length="475" mass="54436">MSLLVTNHQMTSPIYALWAVLSYEGDAKWDDDLRFTGEFYSTKGYWEWTEDVLHCLLTSHSFPIHFVYAWLACYFKTHYSVWQELRGPKMTRFSGEGGAKYYELREARKRIHKAKFVSWAWNMLVKDGPFKFVDDGHAEELDHDYFIAIRSCYLTLRQGSRFIIEPYSSYRFGRQFGYYQDVPETLKYDTCVASLEEGLRYWRLCVLSKSSSKAWFPCPPTNAKKLCSEAYKAWWAKVHGTFFEDNIECLIRPKLIKITLKRKTNEDKQVDGSENNPPHVLVSPVAIECDSQAAITEASKEKGSSHNVADSDSSNKDRHWKRQKELMPLKVTRTNESASRFSLADFVAELEGEVQSIDTGEESETSHSLTMTPPLGMGLKRKDSPHPTAVSVFEARSLSFEKLSRSLHEQQLKEAKACLQDVQAKASEEASEVQSAMDELEHIEKEIVALKGRKTSLRATLKGKKQLNHDAQSQS</sequence>
<organism evidence="3">
    <name type="scientific">Sesamum calycinum</name>
    <dbReference type="NCBI Taxonomy" id="2727403"/>
    <lineage>
        <taxon>Eukaryota</taxon>
        <taxon>Viridiplantae</taxon>
        <taxon>Streptophyta</taxon>
        <taxon>Embryophyta</taxon>
        <taxon>Tracheophyta</taxon>
        <taxon>Spermatophyta</taxon>
        <taxon>Magnoliopsida</taxon>
        <taxon>eudicotyledons</taxon>
        <taxon>Gunneridae</taxon>
        <taxon>Pentapetalae</taxon>
        <taxon>asterids</taxon>
        <taxon>lamiids</taxon>
        <taxon>Lamiales</taxon>
        <taxon>Pedaliaceae</taxon>
        <taxon>Sesamum</taxon>
    </lineage>
</organism>
<reference evidence="3" key="1">
    <citation type="submission" date="2020-06" db="EMBL/GenBank/DDBJ databases">
        <authorList>
            <person name="Li T."/>
            <person name="Hu X."/>
            <person name="Zhang T."/>
            <person name="Song X."/>
            <person name="Zhang H."/>
            <person name="Dai N."/>
            <person name="Sheng W."/>
            <person name="Hou X."/>
            <person name="Wei L."/>
        </authorList>
    </citation>
    <scope>NUCLEOTIDE SEQUENCE</scope>
    <source>
        <strain evidence="3">KEN8</strain>
        <tissue evidence="3">Leaf</tissue>
    </source>
</reference>
<name>A0AAW2L0B8_9LAMI</name>
<reference evidence="3" key="2">
    <citation type="journal article" date="2024" name="Plant">
        <title>Genomic evolution and insights into agronomic trait innovations of Sesamum species.</title>
        <authorList>
            <person name="Miao H."/>
            <person name="Wang L."/>
            <person name="Qu L."/>
            <person name="Liu H."/>
            <person name="Sun Y."/>
            <person name="Le M."/>
            <person name="Wang Q."/>
            <person name="Wei S."/>
            <person name="Zheng Y."/>
            <person name="Lin W."/>
            <person name="Duan Y."/>
            <person name="Cao H."/>
            <person name="Xiong S."/>
            <person name="Wang X."/>
            <person name="Wei L."/>
            <person name="Li C."/>
            <person name="Ma Q."/>
            <person name="Ju M."/>
            <person name="Zhao R."/>
            <person name="Li G."/>
            <person name="Mu C."/>
            <person name="Tian Q."/>
            <person name="Mei H."/>
            <person name="Zhang T."/>
            <person name="Gao T."/>
            <person name="Zhang H."/>
        </authorList>
    </citation>
    <scope>NUCLEOTIDE SEQUENCE</scope>
    <source>
        <strain evidence="3">KEN8</strain>
    </source>
</reference>
<feature type="region of interest" description="Disordered" evidence="2">
    <location>
        <begin position="357"/>
        <end position="384"/>
    </location>
</feature>
<dbReference type="PANTHER" id="PTHR36607">
    <property type="entry name" value="1,2-DIHYDROXY-3-KETO-5-METHYLTHIOPENTENE DIOXYGENASE 4"/>
    <property type="match status" value="1"/>
</dbReference>
<proteinExistence type="predicted"/>
<evidence type="ECO:0000256" key="1">
    <source>
        <dbReference type="SAM" id="Coils"/>
    </source>
</evidence>
<evidence type="ECO:0000313" key="3">
    <source>
        <dbReference type="EMBL" id="KAL0311650.1"/>
    </source>
</evidence>